<proteinExistence type="predicted"/>
<dbReference type="CDD" id="cd03443">
    <property type="entry name" value="PaaI_thioesterase"/>
    <property type="match status" value="1"/>
</dbReference>
<organism evidence="4 5">
    <name type="scientific">Undibacterium hunanense</name>
    <dbReference type="NCBI Taxonomy" id="2762292"/>
    <lineage>
        <taxon>Bacteria</taxon>
        <taxon>Pseudomonadati</taxon>
        <taxon>Pseudomonadota</taxon>
        <taxon>Betaproteobacteria</taxon>
        <taxon>Burkholderiales</taxon>
        <taxon>Oxalobacteraceae</taxon>
        <taxon>Undibacterium</taxon>
    </lineage>
</organism>
<feature type="compositionally biased region" description="Acidic residues" evidence="2">
    <location>
        <begin position="1"/>
        <end position="11"/>
    </location>
</feature>
<evidence type="ECO:0000313" key="4">
    <source>
        <dbReference type="EMBL" id="MBC3920745.1"/>
    </source>
</evidence>
<protein>
    <submittedName>
        <fullName evidence="4">PaaI family thioesterase</fullName>
    </submittedName>
</protein>
<evidence type="ECO:0000256" key="2">
    <source>
        <dbReference type="SAM" id="MobiDB-lite"/>
    </source>
</evidence>
<dbReference type="EMBL" id="JACOGF010000019">
    <property type="protein sequence ID" value="MBC3920745.1"/>
    <property type="molecule type" value="Genomic_DNA"/>
</dbReference>
<gene>
    <name evidence="4" type="ORF">H8L32_24985</name>
</gene>
<dbReference type="Pfam" id="PF03061">
    <property type="entry name" value="4HBT"/>
    <property type="match status" value="1"/>
</dbReference>
<evidence type="ECO:0000256" key="1">
    <source>
        <dbReference type="ARBA" id="ARBA00022801"/>
    </source>
</evidence>
<dbReference type="PANTHER" id="PTHR43240:SF8">
    <property type="entry name" value="PHENYLACETIC ACID DEGRADATION-RELATED PROTEIN"/>
    <property type="match status" value="1"/>
</dbReference>
<keyword evidence="5" id="KW-1185">Reference proteome</keyword>
<dbReference type="PANTHER" id="PTHR43240">
    <property type="entry name" value="1,4-DIHYDROXY-2-NAPHTHOYL-COA THIOESTERASE 1"/>
    <property type="match status" value="1"/>
</dbReference>
<reference evidence="4 5" key="1">
    <citation type="submission" date="2020-08" db="EMBL/GenBank/DDBJ databases">
        <title>Novel species isolated from subtropical streams in China.</title>
        <authorList>
            <person name="Lu H."/>
        </authorList>
    </citation>
    <scope>NUCLEOTIDE SEQUENCE [LARGE SCALE GENOMIC DNA]</scope>
    <source>
        <strain evidence="4 5">CY18W</strain>
    </source>
</reference>
<dbReference type="Proteomes" id="UP000650424">
    <property type="component" value="Unassembled WGS sequence"/>
</dbReference>
<dbReference type="Gene3D" id="3.10.129.10">
    <property type="entry name" value="Hotdog Thioesterase"/>
    <property type="match status" value="1"/>
</dbReference>
<dbReference type="NCBIfam" id="TIGR00369">
    <property type="entry name" value="unchar_dom_1"/>
    <property type="match status" value="1"/>
</dbReference>
<dbReference type="RefSeq" id="WP_186950537.1">
    <property type="nucleotide sequence ID" value="NZ_JACOGF010000019.1"/>
</dbReference>
<dbReference type="InterPro" id="IPR029069">
    <property type="entry name" value="HotDog_dom_sf"/>
</dbReference>
<evidence type="ECO:0000259" key="3">
    <source>
        <dbReference type="Pfam" id="PF03061"/>
    </source>
</evidence>
<feature type="domain" description="Thioesterase" evidence="3">
    <location>
        <begin position="68"/>
        <end position="137"/>
    </location>
</feature>
<dbReference type="SUPFAM" id="SSF54637">
    <property type="entry name" value="Thioesterase/thiol ester dehydrase-isomerase"/>
    <property type="match status" value="1"/>
</dbReference>
<evidence type="ECO:0000313" key="5">
    <source>
        <dbReference type="Proteomes" id="UP000650424"/>
    </source>
</evidence>
<feature type="region of interest" description="Disordered" evidence="2">
    <location>
        <begin position="1"/>
        <end position="23"/>
    </location>
</feature>
<keyword evidence="1" id="KW-0378">Hydrolase</keyword>
<accession>A0ABR6ZYV6</accession>
<dbReference type="InterPro" id="IPR006683">
    <property type="entry name" value="Thioestr_dom"/>
</dbReference>
<name>A0ABR6ZYV6_9BURK</name>
<dbReference type="InterPro" id="IPR003736">
    <property type="entry name" value="PAAI_dom"/>
</dbReference>
<sequence length="160" mass="17078">MQAEADPDPDPDLNSSTDVQDAQDEQAQRLNQFGAPFLPGYLGIRILSVEKGRVTAELPVQPHLLAPNGYLHAGSVVTLADTACGYGCISSLPPGAQSFTTVELKSNHLGTAREGTISVVATGVHLGRTTQVWDAVVSYQGKTIALFRCTQMILFPRKDA</sequence>
<comment type="caution">
    <text evidence="4">The sequence shown here is derived from an EMBL/GenBank/DDBJ whole genome shotgun (WGS) entry which is preliminary data.</text>
</comment>